<dbReference type="EMBL" id="JALPRF010000002">
    <property type="protein sequence ID" value="MCK8493093.1"/>
    <property type="molecule type" value="Genomic_DNA"/>
</dbReference>
<organism evidence="1 2">
    <name type="scientific">Spirosoma liriopis</name>
    <dbReference type="NCBI Taxonomy" id="2937440"/>
    <lineage>
        <taxon>Bacteria</taxon>
        <taxon>Pseudomonadati</taxon>
        <taxon>Bacteroidota</taxon>
        <taxon>Cytophagia</taxon>
        <taxon>Cytophagales</taxon>
        <taxon>Cytophagaceae</taxon>
        <taxon>Spirosoma</taxon>
    </lineage>
</organism>
<sequence>MKTSVLNKLLQEKGWEVIQKHKGYNLLSHSIKNNAACFVIPTTNSEKIPTGTLNALLRTAYKSGTGSHWTTVLRHTKVFEVVMEKQGKSIWGRIETPNILAAARGTSVEQVINTLQAILTSCASDETTCYRSVINAIDFVPVYDTTAVWDLFRQLKANHIAGHTGIDLESINRFMTGSTFPSVEQAERLEASIHELGRQLMQLSIR</sequence>
<keyword evidence="2" id="KW-1185">Reference proteome</keyword>
<evidence type="ECO:0000313" key="2">
    <source>
        <dbReference type="Proteomes" id="UP001202180"/>
    </source>
</evidence>
<comment type="caution">
    <text evidence="1">The sequence shown here is derived from an EMBL/GenBank/DDBJ whole genome shotgun (WGS) entry which is preliminary data.</text>
</comment>
<reference evidence="1 2" key="1">
    <citation type="submission" date="2022-04" db="EMBL/GenBank/DDBJ databases">
        <title>Spirosoma sp. strain RP8 genome sequencing and assembly.</title>
        <authorList>
            <person name="Jung Y."/>
        </authorList>
    </citation>
    <scope>NUCLEOTIDE SEQUENCE [LARGE SCALE GENOMIC DNA]</scope>
    <source>
        <strain evidence="1 2">RP8</strain>
    </source>
</reference>
<protein>
    <submittedName>
        <fullName evidence="1">Uncharacterized protein</fullName>
    </submittedName>
</protein>
<name>A0ABT0HLQ3_9BACT</name>
<evidence type="ECO:0000313" key="1">
    <source>
        <dbReference type="EMBL" id="MCK8493093.1"/>
    </source>
</evidence>
<gene>
    <name evidence="1" type="ORF">M0L20_14585</name>
</gene>
<proteinExistence type="predicted"/>
<dbReference type="Proteomes" id="UP001202180">
    <property type="component" value="Unassembled WGS sequence"/>
</dbReference>
<dbReference type="RefSeq" id="WP_232561654.1">
    <property type="nucleotide sequence ID" value="NZ_JALPRF010000002.1"/>
</dbReference>
<accession>A0ABT0HLQ3</accession>